<dbReference type="Proteomes" id="UP001283361">
    <property type="component" value="Unassembled WGS sequence"/>
</dbReference>
<dbReference type="Gene3D" id="4.10.60.10">
    <property type="entry name" value="Zinc finger, CCHC-type"/>
    <property type="match status" value="1"/>
</dbReference>
<dbReference type="EMBL" id="JAWDGP010002681">
    <property type="protein sequence ID" value="KAK3780860.1"/>
    <property type="molecule type" value="Genomic_DNA"/>
</dbReference>
<evidence type="ECO:0000313" key="2">
    <source>
        <dbReference type="EMBL" id="KAK3780860.1"/>
    </source>
</evidence>
<organism evidence="2 3">
    <name type="scientific">Elysia crispata</name>
    <name type="common">lettuce slug</name>
    <dbReference type="NCBI Taxonomy" id="231223"/>
    <lineage>
        <taxon>Eukaryota</taxon>
        <taxon>Metazoa</taxon>
        <taxon>Spiralia</taxon>
        <taxon>Lophotrochozoa</taxon>
        <taxon>Mollusca</taxon>
        <taxon>Gastropoda</taxon>
        <taxon>Heterobranchia</taxon>
        <taxon>Euthyneura</taxon>
        <taxon>Panpulmonata</taxon>
        <taxon>Sacoglossa</taxon>
        <taxon>Placobranchoidea</taxon>
        <taxon>Plakobranchidae</taxon>
        <taxon>Elysia</taxon>
    </lineage>
</organism>
<name>A0AAE1A465_9GAST</name>
<keyword evidence="3" id="KW-1185">Reference proteome</keyword>
<dbReference type="SUPFAM" id="SSF57756">
    <property type="entry name" value="Retrovirus zinc finger-like domains"/>
    <property type="match status" value="1"/>
</dbReference>
<evidence type="ECO:0000313" key="3">
    <source>
        <dbReference type="Proteomes" id="UP001283361"/>
    </source>
</evidence>
<proteinExistence type="predicted"/>
<evidence type="ECO:0008006" key="4">
    <source>
        <dbReference type="Google" id="ProtNLM"/>
    </source>
</evidence>
<evidence type="ECO:0000256" key="1">
    <source>
        <dbReference type="SAM" id="MobiDB-lite"/>
    </source>
</evidence>
<reference evidence="2" key="1">
    <citation type="journal article" date="2023" name="G3 (Bethesda)">
        <title>A reference genome for the long-term kleptoplast-retaining sea slug Elysia crispata morphotype clarki.</title>
        <authorList>
            <person name="Eastman K.E."/>
            <person name="Pendleton A.L."/>
            <person name="Shaikh M.A."/>
            <person name="Suttiyut T."/>
            <person name="Ogas R."/>
            <person name="Tomko P."/>
            <person name="Gavelis G."/>
            <person name="Widhalm J.R."/>
            <person name="Wisecaver J.H."/>
        </authorList>
    </citation>
    <scope>NUCLEOTIDE SEQUENCE</scope>
    <source>
        <strain evidence="2">ECLA1</strain>
    </source>
</reference>
<sequence length="194" mass="22091">MYDSQLFTFVSNSTETAEELLTTLKVYGDRRTLNSLTIQFYNRTQGVYDKIRHFSHRVNKAFTSLKAGHIRNGTDPVPESLLPDQFIARLRSDSLGLHLGSRTDVIQQRSGRRHCESGSCVSPHCSGSRDDIVSSEIRLEARSQLPPVTSEQQEESRRRHRRNDMRCHCCQQPDHIARDCRAPTPTPTGNNNPQ</sequence>
<comment type="caution">
    <text evidence="2">The sequence shown here is derived from an EMBL/GenBank/DDBJ whole genome shotgun (WGS) entry which is preliminary data.</text>
</comment>
<dbReference type="InterPro" id="IPR036875">
    <property type="entry name" value="Znf_CCHC_sf"/>
</dbReference>
<gene>
    <name evidence="2" type="ORF">RRG08_007746</name>
</gene>
<dbReference type="GO" id="GO:0008270">
    <property type="term" value="F:zinc ion binding"/>
    <property type="evidence" value="ECO:0007669"/>
    <property type="project" value="InterPro"/>
</dbReference>
<dbReference type="GO" id="GO:0003676">
    <property type="term" value="F:nucleic acid binding"/>
    <property type="evidence" value="ECO:0007669"/>
    <property type="project" value="InterPro"/>
</dbReference>
<feature type="region of interest" description="Disordered" evidence="1">
    <location>
        <begin position="144"/>
        <end position="164"/>
    </location>
</feature>
<dbReference type="AlphaFoldDB" id="A0AAE1A465"/>
<accession>A0AAE1A465</accession>
<protein>
    <recommendedName>
        <fullName evidence="4">CCHC-type domain-containing protein</fullName>
    </recommendedName>
</protein>